<dbReference type="PROSITE" id="PS50943">
    <property type="entry name" value="HTH_CROC1"/>
    <property type="match status" value="1"/>
</dbReference>
<evidence type="ECO:0000313" key="3">
    <source>
        <dbReference type="EMBL" id="GAA4387798.1"/>
    </source>
</evidence>
<dbReference type="InterPro" id="IPR001387">
    <property type="entry name" value="Cro/C1-type_HTH"/>
</dbReference>
<evidence type="ECO:0000256" key="1">
    <source>
        <dbReference type="ARBA" id="ARBA00023125"/>
    </source>
</evidence>
<accession>A0ABP8JAU7</accession>
<dbReference type="InterPro" id="IPR014710">
    <property type="entry name" value="RmlC-like_jellyroll"/>
</dbReference>
<dbReference type="RefSeq" id="WP_159899281.1">
    <property type="nucleotide sequence ID" value="NZ_BAABFX010000009.1"/>
</dbReference>
<dbReference type="Gene3D" id="1.10.260.40">
    <property type="entry name" value="lambda repressor-like DNA-binding domains"/>
    <property type="match status" value="1"/>
</dbReference>
<dbReference type="PANTHER" id="PTHR46797:SF1">
    <property type="entry name" value="METHYLPHOSPHONATE SYNTHASE"/>
    <property type="match status" value="1"/>
</dbReference>
<keyword evidence="4" id="KW-1185">Reference proteome</keyword>
<gene>
    <name evidence="3" type="ORF">GCM10023153_02460</name>
</gene>
<dbReference type="Pfam" id="PF07883">
    <property type="entry name" value="Cupin_2"/>
    <property type="match status" value="1"/>
</dbReference>
<keyword evidence="1" id="KW-0238">DNA-binding</keyword>
<proteinExistence type="predicted"/>
<dbReference type="InterPro" id="IPR013096">
    <property type="entry name" value="Cupin_2"/>
</dbReference>
<dbReference type="Gene3D" id="2.60.120.10">
    <property type="entry name" value="Jelly Rolls"/>
    <property type="match status" value="1"/>
</dbReference>
<protein>
    <submittedName>
        <fullName evidence="3">XRE family transcriptional regulator</fullName>
    </submittedName>
</protein>
<dbReference type="Proteomes" id="UP001500390">
    <property type="component" value="Unassembled WGS sequence"/>
</dbReference>
<dbReference type="InterPro" id="IPR010982">
    <property type="entry name" value="Lambda_DNA-bd_dom_sf"/>
</dbReference>
<dbReference type="CDD" id="cd00093">
    <property type="entry name" value="HTH_XRE"/>
    <property type="match status" value="1"/>
</dbReference>
<dbReference type="SMART" id="SM00530">
    <property type="entry name" value="HTH_XRE"/>
    <property type="match status" value="1"/>
</dbReference>
<organism evidence="3 4">
    <name type="scientific">Ornithinibacter aureus</name>
    <dbReference type="NCBI Taxonomy" id="622664"/>
    <lineage>
        <taxon>Bacteria</taxon>
        <taxon>Bacillati</taxon>
        <taxon>Actinomycetota</taxon>
        <taxon>Actinomycetes</taxon>
        <taxon>Micrococcales</taxon>
        <taxon>Intrasporangiaceae</taxon>
        <taxon>Ornithinibacter</taxon>
    </lineage>
</organism>
<dbReference type="PANTHER" id="PTHR46797">
    <property type="entry name" value="HTH-TYPE TRANSCRIPTIONAL REGULATOR"/>
    <property type="match status" value="1"/>
</dbReference>
<comment type="caution">
    <text evidence="3">The sequence shown here is derived from an EMBL/GenBank/DDBJ whole genome shotgun (WGS) entry which is preliminary data.</text>
</comment>
<feature type="domain" description="HTH cro/C1-type" evidence="2">
    <location>
        <begin position="13"/>
        <end position="67"/>
    </location>
</feature>
<sequence length="194" mass="21353">MANLDPHVVGRRLRDLRTRRDLTLADVAAETGISVSTLSRLESGSRRATLELLVPLARTYRVTLDELVDAPATGDPRVHAKPIEAWGATIIPLTARQGGQRAFKHVLYPDARSVPDPRTHEGYDWVYVLSGRLRLVLGEHDIVMGPGEVAEFDTRTPHWFGCADNQPVELLSIIGPSGERMHVRARPKGSTPAS</sequence>
<dbReference type="CDD" id="cd02209">
    <property type="entry name" value="cupin_XRE_C"/>
    <property type="match status" value="1"/>
</dbReference>
<dbReference type="InterPro" id="IPR050807">
    <property type="entry name" value="TransReg_Diox_bact_type"/>
</dbReference>
<dbReference type="InterPro" id="IPR011051">
    <property type="entry name" value="RmlC_Cupin_sf"/>
</dbReference>
<evidence type="ECO:0000259" key="2">
    <source>
        <dbReference type="PROSITE" id="PS50943"/>
    </source>
</evidence>
<dbReference type="SUPFAM" id="SSF47413">
    <property type="entry name" value="lambda repressor-like DNA-binding domains"/>
    <property type="match status" value="1"/>
</dbReference>
<dbReference type="Pfam" id="PF01381">
    <property type="entry name" value="HTH_3"/>
    <property type="match status" value="1"/>
</dbReference>
<name>A0ABP8JAU7_9MICO</name>
<dbReference type="SUPFAM" id="SSF51182">
    <property type="entry name" value="RmlC-like cupins"/>
    <property type="match status" value="1"/>
</dbReference>
<reference evidence="4" key="1">
    <citation type="journal article" date="2019" name="Int. J. Syst. Evol. Microbiol.">
        <title>The Global Catalogue of Microorganisms (GCM) 10K type strain sequencing project: providing services to taxonomists for standard genome sequencing and annotation.</title>
        <authorList>
            <consortium name="The Broad Institute Genomics Platform"/>
            <consortium name="The Broad Institute Genome Sequencing Center for Infectious Disease"/>
            <person name="Wu L."/>
            <person name="Ma J."/>
        </authorList>
    </citation>
    <scope>NUCLEOTIDE SEQUENCE [LARGE SCALE GENOMIC DNA]</scope>
    <source>
        <strain evidence="4">JCM 17738</strain>
    </source>
</reference>
<dbReference type="EMBL" id="BAABFX010000009">
    <property type="protein sequence ID" value="GAA4387798.1"/>
    <property type="molecule type" value="Genomic_DNA"/>
</dbReference>
<evidence type="ECO:0000313" key="4">
    <source>
        <dbReference type="Proteomes" id="UP001500390"/>
    </source>
</evidence>